<feature type="compositionally biased region" description="Polar residues" evidence="2">
    <location>
        <begin position="400"/>
        <end position="427"/>
    </location>
</feature>
<feature type="compositionally biased region" description="Low complexity" evidence="2">
    <location>
        <begin position="927"/>
        <end position="942"/>
    </location>
</feature>
<dbReference type="GeneID" id="38785440"/>
<dbReference type="InParanoid" id="A0A401H2A6"/>
<feature type="compositionally biased region" description="Polar residues" evidence="2">
    <location>
        <begin position="336"/>
        <end position="391"/>
    </location>
</feature>
<dbReference type="EMBL" id="BFAD01000013">
    <property type="protein sequence ID" value="GBE88523.1"/>
    <property type="molecule type" value="Genomic_DNA"/>
</dbReference>
<dbReference type="Pfam" id="PF01388">
    <property type="entry name" value="ARID"/>
    <property type="match status" value="1"/>
</dbReference>
<dbReference type="SUPFAM" id="SSF46774">
    <property type="entry name" value="ARID-like"/>
    <property type="match status" value="1"/>
</dbReference>
<feature type="compositionally biased region" description="Low complexity" evidence="2">
    <location>
        <begin position="863"/>
        <end position="876"/>
    </location>
</feature>
<evidence type="ECO:0000256" key="3">
    <source>
        <dbReference type="SAM" id="Phobius"/>
    </source>
</evidence>
<dbReference type="RefSeq" id="XP_027619436.1">
    <property type="nucleotide sequence ID" value="XM_027763635.1"/>
</dbReference>
<dbReference type="GO" id="GO:0003677">
    <property type="term" value="F:DNA binding"/>
    <property type="evidence" value="ECO:0007669"/>
    <property type="project" value="InterPro"/>
</dbReference>
<dbReference type="Gene3D" id="1.10.150.60">
    <property type="entry name" value="ARID DNA-binding domain"/>
    <property type="match status" value="1"/>
</dbReference>
<feature type="compositionally biased region" description="Polar residues" evidence="2">
    <location>
        <begin position="224"/>
        <end position="234"/>
    </location>
</feature>
<evidence type="ECO:0000259" key="4">
    <source>
        <dbReference type="PROSITE" id="PS51011"/>
    </source>
</evidence>
<dbReference type="OrthoDB" id="1938591at2759"/>
<gene>
    <name evidence="5" type="ORF">SCP_1303390</name>
</gene>
<dbReference type="InterPro" id="IPR001606">
    <property type="entry name" value="ARID_dom"/>
</dbReference>
<feature type="compositionally biased region" description="Polar residues" evidence="2">
    <location>
        <begin position="890"/>
        <end position="904"/>
    </location>
</feature>
<keyword evidence="3" id="KW-0812">Transmembrane</keyword>
<dbReference type="PROSITE" id="PS51011">
    <property type="entry name" value="ARID"/>
    <property type="match status" value="1"/>
</dbReference>
<feature type="region of interest" description="Disordered" evidence="2">
    <location>
        <begin position="325"/>
        <end position="453"/>
    </location>
</feature>
<feature type="compositionally biased region" description="Low complexity" evidence="2">
    <location>
        <begin position="325"/>
        <end position="335"/>
    </location>
</feature>
<evidence type="ECO:0000313" key="5">
    <source>
        <dbReference type="EMBL" id="GBE88523.1"/>
    </source>
</evidence>
<dbReference type="SMART" id="SM01014">
    <property type="entry name" value="ARID"/>
    <property type="match status" value="1"/>
</dbReference>
<sequence length="1085" mass="118772">MADRLPQQSSANFPGFNPQQSNGLQQLLQQLQVDPETANQSLSARTRISSHMLQQQMCLQAAQNNFPPPSIEQQPATNPFTNQRMSFGLPPHVPSSPSHVQARVMHQQSADISRGAAFPTTLQMQSLASRNPQMLQQMLHDQHAMQNHALQSQGNQQSELVGLAHNPQPQNGNPAAMAALRQMQQQAQQHQQSHQQSQQQQELYQQSQPQQQHQPIPDAARGPSAQQNLQQQSGALAPSPSGMPQQQHVPRCPFSFMELRTRMAALNNTIRELERQRLNTHNQNLTMPDAALEVEIGKINEELQRRRDLLEKLSTAMQQMTNAHSAALAANQSALRTSPVQSQQHPAATQNDQGHPQQGWPLQTGASQTPMFPFQQSAAQIMQSGPSQASKVPQMPPQGEQMNQFSPNSISMQFQPGAGQSSPNVMSTPFPGHVPAQATPPPPPPQQQQQHAPLRVQIPPLSAEIFSSAYKTFCTKNNVVHDPALMSHDGRPIDLYALHVEVMNAGFYNRVAQNDQWPVIGVELGFVQFPASNSEPAKSGPGVAQHLEHVYKQYLHAFDSTYLRSWLAKRSQQQQHDVQQAVEQARMHQKLIPVQGTVMSGRPPQVPHALLSQNGQDANGVPGLAGASDLQQLNEILQYATVPTPELQRQNVPARISDLVEANRLPLVRLLQRELRDGVAKNAQSTPQHHPMTSPDIAQIKQQGAVGNPAMAVRSGQYELQQNSSGSAGPAMTVASVIATVPFRHRTQPVTEEELLNNLRFINSVKSVLNMTPRPIPDDQKAQFNAAFEELCRCATETDSKLRLYLCYISQEAVRKLIAIIVYAQQQKKLLASSQCIMDIQQMRQMIILMQGTSEAYAQHTLSSASNTSPSHSAAPVPSPPPPFALPSSHTTIAPTQSSQQGLQSRPPPQFTSQQMSYPTQPPLQPPQHSQPAPSQQLSPSSQPIPPTPSSHLAATGGVAKNAQATPLQNPMPSPYMARITQLGRSSSDTKTTTMSAPPLHINLTIPENSPAHFLITVHDLTAATSVLSHPSDDPPYGIAVSFRPSSRRIFMNTTLKIVAVILAAFLGGILWLAVSSLDEMDLVG</sequence>
<accession>A0A401H2A6</accession>
<dbReference type="CDD" id="cd16100">
    <property type="entry name" value="ARID"/>
    <property type="match status" value="1"/>
</dbReference>
<evidence type="ECO:0000256" key="1">
    <source>
        <dbReference type="SAM" id="Coils"/>
    </source>
</evidence>
<feature type="coiled-coil region" evidence="1">
    <location>
        <begin position="256"/>
        <end position="320"/>
    </location>
</feature>
<protein>
    <recommendedName>
        <fullName evidence="4">ARID domain-containing protein</fullName>
    </recommendedName>
</protein>
<dbReference type="AlphaFoldDB" id="A0A401H2A6"/>
<dbReference type="SMART" id="SM00501">
    <property type="entry name" value="BRIGHT"/>
    <property type="match status" value="1"/>
</dbReference>
<keyword evidence="1" id="KW-0175">Coiled coil</keyword>
<name>A0A401H2A6_9APHY</name>
<dbReference type="STRING" id="139825.A0A401H2A6"/>
<keyword evidence="3" id="KW-1133">Transmembrane helix</keyword>
<keyword evidence="3" id="KW-0472">Membrane</keyword>
<feature type="region of interest" description="Disordered" evidence="2">
    <location>
        <begin position="1"/>
        <end position="21"/>
    </location>
</feature>
<feature type="region of interest" description="Disordered" evidence="2">
    <location>
        <begin position="861"/>
        <end position="955"/>
    </location>
</feature>
<evidence type="ECO:0000313" key="6">
    <source>
        <dbReference type="Proteomes" id="UP000287166"/>
    </source>
</evidence>
<reference evidence="5 6" key="1">
    <citation type="journal article" date="2018" name="Sci. Rep.">
        <title>Genome sequence of the cauliflower mushroom Sparassis crispa (Hanabiratake) and its association with beneficial usage.</title>
        <authorList>
            <person name="Kiyama R."/>
            <person name="Furutani Y."/>
            <person name="Kawaguchi K."/>
            <person name="Nakanishi T."/>
        </authorList>
    </citation>
    <scope>NUCLEOTIDE SEQUENCE [LARGE SCALE GENOMIC DNA]</scope>
</reference>
<comment type="caution">
    <text evidence="5">The sequence shown here is derived from an EMBL/GenBank/DDBJ whole genome shotgun (WGS) entry which is preliminary data.</text>
</comment>
<organism evidence="5 6">
    <name type="scientific">Sparassis crispa</name>
    <dbReference type="NCBI Taxonomy" id="139825"/>
    <lineage>
        <taxon>Eukaryota</taxon>
        <taxon>Fungi</taxon>
        <taxon>Dikarya</taxon>
        <taxon>Basidiomycota</taxon>
        <taxon>Agaricomycotina</taxon>
        <taxon>Agaricomycetes</taxon>
        <taxon>Polyporales</taxon>
        <taxon>Sparassidaceae</taxon>
        <taxon>Sparassis</taxon>
    </lineage>
</organism>
<feature type="transmembrane region" description="Helical" evidence="3">
    <location>
        <begin position="1054"/>
        <end position="1075"/>
    </location>
</feature>
<dbReference type="InterPro" id="IPR036431">
    <property type="entry name" value="ARID_dom_sf"/>
</dbReference>
<feature type="region of interest" description="Disordered" evidence="2">
    <location>
        <begin position="179"/>
        <end position="249"/>
    </location>
</feature>
<dbReference type="Proteomes" id="UP000287166">
    <property type="component" value="Unassembled WGS sequence"/>
</dbReference>
<feature type="compositionally biased region" description="Low complexity" evidence="2">
    <location>
        <begin position="182"/>
        <end position="214"/>
    </location>
</feature>
<keyword evidence="6" id="KW-1185">Reference proteome</keyword>
<evidence type="ECO:0000256" key="2">
    <source>
        <dbReference type="SAM" id="MobiDB-lite"/>
    </source>
</evidence>
<feature type="domain" description="ARID" evidence="4">
    <location>
        <begin position="460"/>
        <end position="563"/>
    </location>
</feature>
<proteinExistence type="predicted"/>